<reference evidence="2" key="1">
    <citation type="submission" date="2018-05" db="EMBL/GenBank/DDBJ databases">
        <authorList>
            <person name="Lanie J.A."/>
            <person name="Ng W.-L."/>
            <person name="Kazmierczak K.M."/>
            <person name="Andrzejewski T.M."/>
            <person name="Davidsen T.M."/>
            <person name="Wayne K.J."/>
            <person name="Tettelin H."/>
            <person name="Glass J.I."/>
            <person name="Rusch D."/>
            <person name="Podicherti R."/>
            <person name="Tsui H.-C.T."/>
            <person name="Winkler M.E."/>
        </authorList>
    </citation>
    <scope>NUCLEOTIDE SEQUENCE</scope>
</reference>
<sequence>MKNRLVASLSLIFVLTVSASPSVAGQEQVVDGTWTALQTPWGDPDLQGTWTNTTTTPLERPSSLAGKGSLTAEERAALDEENAPGIDAAPGVGAYNNFWMEQGYVFEQTSLVVDPKDGRLPSVTAQAQQRQEDLLSARRSPSYPTTYEEPSLMERCITRGLPGVMLPGNYNHNYNILQTPSFVAILAEMIHDTRIIPIDGRRHINSSIHQWMGDSRGHWEN</sequence>
<protein>
    <submittedName>
        <fullName evidence="2">Uncharacterized protein</fullName>
    </submittedName>
</protein>
<evidence type="ECO:0000256" key="1">
    <source>
        <dbReference type="SAM" id="MobiDB-lite"/>
    </source>
</evidence>
<evidence type="ECO:0000313" key="2">
    <source>
        <dbReference type="EMBL" id="SVB74613.1"/>
    </source>
</evidence>
<feature type="non-terminal residue" evidence="2">
    <location>
        <position position="221"/>
    </location>
</feature>
<gene>
    <name evidence="2" type="ORF">METZ01_LOCUS227467</name>
</gene>
<feature type="region of interest" description="Disordered" evidence="1">
    <location>
        <begin position="40"/>
        <end position="69"/>
    </location>
</feature>
<dbReference type="AlphaFoldDB" id="A0A382GIZ4"/>
<name>A0A382GIZ4_9ZZZZ</name>
<dbReference type="EMBL" id="UINC01055573">
    <property type="protein sequence ID" value="SVB74613.1"/>
    <property type="molecule type" value="Genomic_DNA"/>
</dbReference>
<organism evidence="2">
    <name type="scientific">marine metagenome</name>
    <dbReference type="NCBI Taxonomy" id="408172"/>
    <lineage>
        <taxon>unclassified sequences</taxon>
        <taxon>metagenomes</taxon>
        <taxon>ecological metagenomes</taxon>
    </lineage>
</organism>
<accession>A0A382GIZ4</accession>
<feature type="compositionally biased region" description="Polar residues" evidence="1">
    <location>
        <begin position="48"/>
        <end position="57"/>
    </location>
</feature>
<proteinExistence type="predicted"/>